<gene>
    <name evidence="2" type="primary">Nfu_g_1_015266</name>
</gene>
<dbReference type="AlphaFoldDB" id="A0A1A8AEP7"/>
<proteinExistence type="predicted"/>
<reference evidence="2" key="1">
    <citation type="submission" date="2016-05" db="EMBL/GenBank/DDBJ databases">
        <authorList>
            <person name="Lavstsen T."/>
            <person name="Jespersen J.S."/>
        </authorList>
    </citation>
    <scope>NUCLEOTIDE SEQUENCE</scope>
    <source>
        <tissue evidence="2">Brain</tissue>
    </source>
</reference>
<feature type="region of interest" description="Disordered" evidence="1">
    <location>
        <begin position="1"/>
        <end position="38"/>
    </location>
</feature>
<feature type="compositionally biased region" description="Low complexity" evidence="1">
    <location>
        <begin position="17"/>
        <end position="27"/>
    </location>
</feature>
<accession>A0A1A8AEP7</accession>
<feature type="non-terminal residue" evidence="2">
    <location>
        <position position="1"/>
    </location>
</feature>
<sequence>SDSSSFHCGETPRVRRTPGSAGPTGSHPTPPPLPHPAGASTQKFIWSFAFKAFPFPHRSQLLIRIYKLWSHCDCSCG</sequence>
<reference evidence="2" key="2">
    <citation type="submission" date="2016-06" db="EMBL/GenBank/DDBJ databases">
        <title>The genome of a short-lived fish provides insights into sex chromosome evolution and the genetic control of aging.</title>
        <authorList>
            <person name="Reichwald K."/>
            <person name="Felder M."/>
            <person name="Petzold A."/>
            <person name="Koch P."/>
            <person name="Groth M."/>
            <person name="Platzer M."/>
        </authorList>
    </citation>
    <scope>NUCLEOTIDE SEQUENCE</scope>
    <source>
        <tissue evidence="2">Brain</tissue>
    </source>
</reference>
<dbReference type="EMBL" id="HADY01015064">
    <property type="protein sequence ID" value="SBP53549.1"/>
    <property type="molecule type" value="Transcribed_RNA"/>
</dbReference>
<name>A0A1A8AEP7_NOTFU</name>
<protein>
    <submittedName>
        <fullName evidence="2">Uncharacterized protein</fullName>
    </submittedName>
</protein>
<evidence type="ECO:0000313" key="2">
    <source>
        <dbReference type="EMBL" id="SBP53549.1"/>
    </source>
</evidence>
<evidence type="ECO:0000256" key="1">
    <source>
        <dbReference type="SAM" id="MobiDB-lite"/>
    </source>
</evidence>
<organism evidence="2">
    <name type="scientific">Nothobranchius furzeri</name>
    <name type="common">Turquoise killifish</name>
    <dbReference type="NCBI Taxonomy" id="105023"/>
    <lineage>
        <taxon>Eukaryota</taxon>
        <taxon>Metazoa</taxon>
        <taxon>Chordata</taxon>
        <taxon>Craniata</taxon>
        <taxon>Vertebrata</taxon>
        <taxon>Euteleostomi</taxon>
        <taxon>Actinopterygii</taxon>
        <taxon>Neopterygii</taxon>
        <taxon>Teleostei</taxon>
        <taxon>Neoteleostei</taxon>
        <taxon>Acanthomorphata</taxon>
        <taxon>Ovalentaria</taxon>
        <taxon>Atherinomorphae</taxon>
        <taxon>Cyprinodontiformes</taxon>
        <taxon>Nothobranchiidae</taxon>
        <taxon>Nothobranchius</taxon>
    </lineage>
</organism>